<sequence length="202" mass="21764">MPAQPASLQPAVATYWSAAEKVLRILMRLSALALGLPADFFTPYFAAPKCNLRLAYYPELSASDTPSLPAGAIRYGAHTDYTGFTILYPDPVVGGLQVQQPSGEWEQVDAVPGALFVNAGDLISVWTNERWRSPPHRVVNPPEPLPGEKAPARLSMVFFTGPADDTVVEALPGCHGPGRPKRFSPISAREHLMAKLAATSTK</sequence>
<dbReference type="AlphaFoldDB" id="A0A7S3AQL7"/>
<dbReference type="Gene3D" id="2.60.120.330">
    <property type="entry name" value="B-lactam Antibiotic, Isopenicillin N Synthase, Chain"/>
    <property type="match status" value="1"/>
</dbReference>
<accession>A0A7S3AQL7</accession>
<name>A0A7S3AQL7_9EUKA</name>
<dbReference type="InterPro" id="IPR050231">
    <property type="entry name" value="Iron_ascorbate_oxido_reductase"/>
</dbReference>
<keyword evidence="1" id="KW-0560">Oxidoreductase</keyword>
<dbReference type="InterPro" id="IPR005123">
    <property type="entry name" value="Oxoglu/Fe-dep_dioxygenase_dom"/>
</dbReference>
<reference evidence="3" key="1">
    <citation type="submission" date="2021-01" db="EMBL/GenBank/DDBJ databases">
        <authorList>
            <person name="Corre E."/>
            <person name="Pelletier E."/>
            <person name="Niang G."/>
            <person name="Scheremetjew M."/>
            <person name="Finn R."/>
            <person name="Kale V."/>
            <person name="Holt S."/>
            <person name="Cochrane G."/>
            <person name="Meng A."/>
            <person name="Brown T."/>
            <person name="Cohen L."/>
        </authorList>
    </citation>
    <scope>NUCLEOTIDE SEQUENCE</scope>
    <source>
        <strain evidence="3">CCMP281</strain>
    </source>
</reference>
<proteinExistence type="inferred from homology"/>
<protein>
    <recommendedName>
        <fullName evidence="2">Fe2OG dioxygenase domain-containing protein</fullName>
    </recommendedName>
</protein>
<dbReference type="InterPro" id="IPR027443">
    <property type="entry name" value="IPNS-like_sf"/>
</dbReference>
<dbReference type="PANTHER" id="PTHR47990">
    <property type="entry name" value="2-OXOGLUTARATE (2OG) AND FE(II)-DEPENDENT OXYGENASE SUPERFAMILY PROTEIN-RELATED"/>
    <property type="match status" value="1"/>
</dbReference>
<dbReference type="GO" id="GO:0016491">
    <property type="term" value="F:oxidoreductase activity"/>
    <property type="evidence" value="ECO:0007669"/>
    <property type="project" value="UniProtKB-KW"/>
</dbReference>
<dbReference type="PROSITE" id="PS51471">
    <property type="entry name" value="FE2OG_OXY"/>
    <property type="match status" value="1"/>
</dbReference>
<dbReference type="InterPro" id="IPR044861">
    <property type="entry name" value="IPNS-like_FE2OG_OXY"/>
</dbReference>
<evidence type="ECO:0000313" key="3">
    <source>
        <dbReference type="EMBL" id="CAE0109877.1"/>
    </source>
</evidence>
<organism evidence="3">
    <name type="scientific">Haptolina ericina</name>
    <dbReference type="NCBI Taxonomy" id="156174"/>
    <lineage>
        <taxon>Eukaryota</taxon>
        <taxon>Haptista</taxon>
        <taxon>Haptophyta</taxon>
        <taxon>Prymnesiophyceae</taxon>
        <taxon>Prymnesiales</taxon>
        <taxon>Prymnesiaceae</taxon>
        <taxon>Haptolina</taxon>
    </lineage>
</organism>
<gene>
    <name evidence="3" type="ORF">HERI1096_LOCUS10537</name>
</gene>
<evidence type="ECO:0000259" key="2">
    <source>
        <dbReference type="PROSITE" id="PS51471"/>
    </source>
</evidence>
<dbReference type="GO" id="GO:0046872">
    <property type="term" value="F:metal ion binding"/>
    <property type="evidence" value="ECO:0007669"/>
    <property type="project" value="UniProtKB-KW"/>
</dbReference>
<feature type="domain" description="Fe2OG dioxygenase" evidence="2">
    <location>
        <begin position="48"/>
        <end position="162"/>
    </location>
</feature>
<keyword evidence="1" id="KW-0408">Iron</keyword>
<evidence type="ECO:0000256" key="1">
    <source>
        <dbReference type="RuleBase" id="RU003682"/>
    </source>
</evidence>
<dbReference type="SUPFAM" id="SSF51197">
    <property type="entry name" value="Clavaminate synthase-like"/>
    <property type="match status" value="1"/>
</dbReference>
<keyword evidence="1" id="KW-0479">Metal-binding</keyword>
<dbReference type="Pfam" id="PF03171">
    <property type="entry name" value="2OG-FeII_Oxy"/>
    <property type="match status" value="1"/>
</dbReference>
<comment type="similarity">
    <text evidence="1">Belongs to the iron/ascorbate-dependent oxidoreductase family.</text>
</comment>
<dbReference type="EMBL" id="HBHX01018959">
    <property type="protein sequence ID" value="CAE0109877.1"/>
    <property type="molecule type" value="Transcribed_RNA"/>
</dbReference>